<dbReference type="EMBL" id="AP018712">
    <property type="protein sequence ID" value="BBE30535.1"/>
    <property type="molecule type" value="Genomic_DNA"/>
</dbReference>
<organism evidence="2 3">
    <name type="scientific">Tepiditoga spiralis</name>
    <dbReference type="NCBI Taxonomy" id="2108365"/>
    <lineage>
        <taxon>Bacteria</taxon>
        <taxon>Thermotogati</taxon>
        <taxon>Thermotogota</taxon>
        <taxon>Thermotogae</taxon>
        <taxon>Petrotogales</taxon>
        <taxon>Petrotogaceae</taxon>
        <taxon>Tepiditoga</taxon>
    </lineage>
</organism>
<keyword evidence="1" id="KW-1133">Transmembrane helix</keyword>
<keyword evidence="3" id="KW-1185">Reference proteome</keyword>
<dbReference type="KEGG" id="ocy:OSSY52_06760"/>
<dbReference type="InParanoid" id="A0A7G1G3F1"/>
<dbReference type="Proteomes" id="UP000516361">
    <property type="component" value="Chromosome"/>
</dbReference>
<gene>
    <name evidence="2" type="ORF">OSSY52_06760</name>
</gene>
<accession>A0A7G1G3F1</accession>
<protein>
    <submittedName>
        <fullName evidence="2">Uncharacterized protein</fullName>
    </submittedName>
</protein>
<name>A0A7G1G3F1_9BACT</name>
<keyword evidence="1" id="KW-0472">Membrane</keyword>
<evidence type="ECO:0000256" key="1">
    <source>
        <dbReference type="SAM" id="Phobius"/>
    </source>
</evidence>
<keyword evidence="1" id="KW-0812">Transmembrane</keyword>
<proteinExistence type="predicted"/>
<sequence length="108" mass="12596">MSFDASNPTDDMNSIKEKEKKFFEIRPFVFILLNKSVFFSIIVVVNHPIKNPLNKTPEVPSFVIFPSINPVKIDKNSKKNGFKNKIFIYLHKKILIKRGIIPLFINLY</sequence>
<feature type="transmembrane region" description="Helical" evidence="1">
    <location>
        <begin position="25"/>
        <end position="45"/>
    </location>
</feature>
<evidence type="ECO:0000313" key="2">
    <source>
        <dbReference type="EMBL" id="BBE30535.1"/>
    </source>
</evidence>
<reference evidence="2 3" key="1">
    <citation type="submission" date="2018-06" db="EMBL/GenBank/DDBJ databases">
        <title>Genome sequencing of Oceanotoga sp. sy52.</title>
        <authorList>
            <person name="Mori K."/>
        </authorList>
    </citation>
    <scope>NUCLEOTIDE SEQUENCE [LARGE SCALE GENOMIC DNA]</scope>
    <source>
        <strain evidence="3">sy52</strain>
    </source>
</reference>
<evidence type="ECO:0000313" key="3">
    <source>
        <dbReference type="Proteomes" id="UP000516361"/>
    </source>
</evidence>
<dbReference type="AlphaFoldDB" id="A0A7G1G3F1"/>